<keyword evidence="3" id="KW-0813">Transport</keyword>
<dbReference type="AlphaFoldDB" id="A0A919HXT2"/>
<comment type="subcellular location">
    <subcellularLocation>
        <location evidence="1">Cell membrane</location>
        <topology evidence="1">Multi-pass membrane protein</topology>
    </subcellularLocation>
</comment>
<feature type="transmembrane region" description="Helical" evidence="8">
    <location>
        <begin position="85"/>
        <end position="105"/>
    </location>
</feature>
<keyword evidence="5 8" id="KW-0812">Transmembrane</keyword>
<evidence type="ECO:0008006" key="11">
    <source>
        <dbReference type="Google" id="ProtNLM"/>
    </source>
</evidence>
<dbReference type="InterPro" id="IPR037294">
    <property type="entry name" value="ABC_BtuC-like"/>
</dbReference>
<organism evidence="9 10">
    <name type="scientific">Klebsiella pneumoniae</name>
    <dbReference type="NCBI Taxonomy" id="573"/>
    <lineage>
        <taxon>Bacteria</taxon>
        <taxon>Pseudomonadati</taxon>
        <taxon>Pseudomonadota</taxon>
        <taxon>Gammaproteobacteria</taxon>
        <taxon>Enterobacterales</taxon>
        <taxon>Enterobacteriaceae</taxon>
        <taxon>Klebsiella/Raoultella group</taxon>
        <taxon>Klebsiella</taxon>
        <taxon>Klebsiella pneumoniae complex</taxon>
    </lineage>
</organism>
<dbReference type="PANTHER" id="PTHR30472:SF37">
    <property type="entry name" value="FE(3+) DICITRATE TRANSPORT SYSTEM PERMEASE PROTEIN FECD-RELATED"/>
    <property type="match status" value="1"/>
</dbReference>
<evidence type="ECO:0000256" key="3">
    <source>
        <dbReference type="ARBA" id="ARBA00022448"/>
    </source>
</evidence>
<name>A0A919HXT2_KLEPN</name>
<evidence type="ECO:0000256" key="6">
    <source>
        <dbReference type="ARBA" id="ARBA00022989"/>
    </source>
</evidence>
<accession>A0A919HXT2</accession>
<dbReference type="GO" id="GO:0022857">
    <property type="term" value="F:transmembrane transporter activity"/>
    <property type="evidence" value="ECO:0007669"/>
    <property type="project" value="InterPro"/>
</dbReference>
<reference evidence="9" key="1">
    <citation type="submission" date="2020-10" db="EMBL/GenBank/DDBJ databases">
        <title>Genome Sequence of ESBL Producing Zambian Clinical Strains.</title>
        <authorList>
            <person name="Shawa M."/>
            <person name="Furuta Y."/>
            <person name="Simbotwe M."/>
            <person name="Mulenga E."/>
            <person name="Mubanga M."/>
            <person name="Mulenga G."/>
            <person name="Kaile C."/>
            <person name="Zorigt T."/>
            <person name="Hang'ombe B."/>
            <person name="Higashi H."/>
        </authorList>
    </citation>
    <scope>NUCLEOTIDE SEQUENCE</scope>
    <source>
        <strain evidence="9">Zam_UTH_09</strain>
    </source>
</reference>
<evidence type="ECO:0000256" key="8">
    <source>
        <dbReference type="SAM" id="Phobius"/>
    </source>
</evidence>
<keyword evidence="4" id="KW-1003">Cell membrane</keyword>
<evidence type="ECO:0000313" key="9">
    <source>
        <dbReference type="EMBL" id="GHK54139.1"/>
    </source>
</evidence>
<keyword evidence="7 8" id="KW-0472">Membrane</keyword>
<dbReference type="InterPro" id="IPR000522">
    <property type="entry name" value="ABC_transptr_permease_BtuC"/>
</dbReference>
<dbReference type="GO" id="GO:0033214">
    <property type="term" value="P:siderophore-iron import into cell"/>
    <property type="evidence" value="ECO:0007669"/>
    <property type="project" value="TreeGrafter"/>
</dbReference>
<evidence type="ECO:0000256" key="5">
    <source>
        <dbReference type="ARBA" id="ARBA00022692"/>
    </source>
</evidence>
<feature type="transmembrane region" description="Helical" evidence="8">
    <location>
        <begin position="130"/>
        <end position="151"/>
    </location>
</feature>
<evidence type="ECO:0000256" key="2">
    <source>
        <dbReference type="ARBA" id="ARBA00007935"/>
    </source>
</evidence>
<proteinExistence type="inferred from homology"/>
<feature type="transmembrane region" description="Helical" evidence="8">
    <location>
        <begin position="31"/>
        <end position="49"/>
    </location>
</feature>
<keyword evidence="6 8" id="KW-1133">Transmembrane helix</keyword>
<comment type="similarity">
    <text evidence="2">Belongs to the binding-protein-dependent transport system permease family. FecCD subfamily.</text>
</comment>
<gene>
    <name evidence="9" type="ORF">KPZU09_38750</name>
</gene>
<dbReference type="Proteomes" id="UP000655094">
    <property type="component" value="Unassembled WGS sequence"/>
</dbReference>
<dbReference type="Pfam" id="PF01032">
    <property type="entry name" value="FecCD"/>
    <property type="match status" value="1"/>
</dbReference>
<evidence type="ECO:0000256" key="7">
    <source>
        <dbReference type="ARBA" id="ARBA00023136"/>
    </source>
</evidence>
<dbReference type="EMBL" id="BNFF01000001">
    <property type="protein sequence ID" value="GHK54139.1"/>
    <property type="molecule type" value="Genomic_DNA"/>
</dbReference>
<comment type="caution">
    <text evidence="9">The sequence shown here is derived from an EMBL/GenBank/DDBJ whole genome shotgun (WGS) entry which is preliminary data.</text>
</comment>
<evidence type="ECO:0000313" key="10">
    <source>
        <dbReference type="Proteomes" id="UP000655094"/>
    </source>
</evidence>
<evidence type="ECO:0000256" key="4">
    <source>
        <dbReference type="ARBA" id="ARBA00022475"/>
    </source>
</evidence>
<evidence type="ECO:0000256" key="1">
    <source>
        <dbReference type="ARBA" id="ARBA00004651"/>
    </source>
</evidence>
<dbReference type="PANTHER" id="PTHR30472">
    <property type="entry name" value="FERRIC ENTEROBACTIN TRANSPORT SYSTEM PERMEASE PROTEIN"/>
    <property type="match status" value="1"/>
</dbReference>
<dbReference type="SUPFAM" id="SSF81345">
    <property type="entry name" value="ABC transporter involved in vitamin B12 uptake, BtuC"/>
    <property type="match status" value="1"/>
</dbReference>
<dbReference type="GO" id="GO:0005886">
    <property type="term" value="C:plasma membrane"/>
    <property type="evidence" value="ECO:0007669"/>
    <property type="project" value="UniProtKB-SubCell"/>
</dbReference>
<dbReference type="Gene3D" id="1.10.3470.10">
    <property type="entry name" value="ABC transporter involved in vitamin B12 uptake, BtuC"/>
    <property type="match status" value="1"/>
</dbReference>
<protein>
    <recommendedName>
        <fullName evidence="11">Ferric hydroxamate ABC transporter</fullName>
    </recommendedName>
</protein>
<sequence length="167" mass="18117">MLSALFAGVMLAVAGCIIQRLTGNPMASPEVLGISSGAAFGVVLMLFFVPATPLAGSCRPAAWRGGHLADHYARRRARRLSPHRMLLAGMALSTAFTMLLMMLQASGDPRMAQILTWISGSTYSATPERVVRSGAVMLALLALAPLCRRWLTILPLGGRRRERWAWR</sequence>